<accession>A0AAV3RKX3</accession>
<comment type="caution">
    <text evidence="1">The sequence shown here is derived from an EMBL/GenBank/DDBJ whole genome shotgun (WGS) entry which is preliminary data.</text>
</comment>
<dbReference type="Proteomes" id="UP001454036">
    <property type="component" value="Unassembled WGS sequence"/>
</dbReference>
<gene>
    <name evidence="1" type="ORF">LIER_29841</name>
</gene>
<protein>
    <submittedName>
        <fullName evidence="1">Uncharacterized protein</fullName>
    </submittedName>
</protein>
<reference evidence="1 2" key="1">
    <citation type="submission" date="2024-01" db="EMBL/GenBank/DDBJ databases">
        <title>The complete chloroplast genome sequence of Lithospermum erythrorhizon: insights into the phylogenetic relationship among Boraginaceae species and the maternal lineages of purple gromwells.</title>
        <authorList>
            <person name="Okada T."/>
            <person name="Watanabe K."/>
        </authorList>
    </citation>
    <scope>NUCLEOTIDE SEQUENCE [LARGE SCALE GENOMIC DNA]</scope>
</reference>
<evidence type="ECO:0000313" key="1">
    <source>
        <dbReference type="EMBL" id="GAA0178483.1"/>
    </source>
</evidence>
<proteinExistence type="predicted"/>
<organism evidence="1 2">
    <name type="scientific">Lithospermum erythrorhizon</name>
    <name type="common">Purple gromwell</name>
    <name type="synonym">Lithospermum officinale var. erythrorhizon</name>
    <dbReference type="NCBI Taxonomy" id="34254"/>
    <lineage>
        <taxon>Eukaryota</taxon>
        <taxon>Viridiplantae</taxon>
        <taxon>Streptophyta</taxon>
        <taxon>Embryophyta</taxon>
        <taxon>Tracheophyta</taxon>
        <taxon>Spermatophyta</taxon>
        <taxon>Magnoliopsida</taxon>
        <taxon>eudicotyledons</taxon>
        <taxon>Gunneridae</taxon>
        <taxon>Pentapetalae</taxon>
        <taxon>asterids</taxon>
        <taxon>lamiids</taxon>
        <taxon>Boraginales</taxon>
        <taxon>Boraginaceae</taxon>
        <taxon>Boraginoideae</taxon>
        <taxon>Lithospermeae</taxon>
        <taxon>Lithospermum</taxon>
    </lineage>
</organism>
<keyword evidence="2" id="KW-1185">Reference proteome</keyword>
<dbReference type="AlphaFoldDB" id="A0AAV3RKX3"/>
<dbReference type="EMBL" id="BAABME010010418">
    <property type="protein sequence ID" value="GAA0178483.1"/>
    <property type="molecule type" value="Genomic_DNA"/>
</dbReference>
<sequence>MLRRKSNLLLGMENKEGTWQMGSEEVETIVFYYVESMFKANAICVPETAIKVLDHKVTNEMNQRLTRVVTNDEVKVSSL</sequence>
<name>A0AAV3RKX3_LITER</name>
<evidence type="ECO:0000313" key="2">
    <source>
        <dbReference type="Proteomes" id="UP001454036"/>
    </source>
</evidence>